<sequence length="504" mass="57386">MGENMGNMVEMSVSKVYASYAWKVEDQTQILGRLEEACRPYGIKLMRDKDEIKYRESIRAYMDELTSGDAIVLVLSDAYFKSQYCMYELCEIYSKRKDFLSRVFPIVVKETHFHKTTERTPYIRHWEQEAAALDAELKSIRTGNMSSVSLEEMKEYESFARMIDELLSVLGDMNTLTQDVHVGSDFAAMLEAITGQVSCKNTGQDVFEQKIKSQVGQLLRGMKPEWQALRSGLSGHLSVGAENRDVPMMVEQLWKPDDPFAMISILRNATQDALDGVSYRDDGVAVIQRVWDTASRILGYLMLCLVSREWSAIQQVADNPYHDVPLSKRVAIEIISASINQTAACLMSMTEPDLYGASSDACETFVPDNGWQGEKTVMTIVECIHDRLYPDAIKEQRQQLLDKIRRDIEADKPYIHDLDFLNEAFRVAHERGENNHYLAVRRNNDGHPAQDVAVCHQLKRHLPALPVIRFGTADEDDMPVILHVSEGALAYRIADFLKLIEDYQ</sequence>
<organism evidence="2 3">
    <name type="scientific">Thiothrix lacustris</name>
    <dbReference type="NCBI Taxonomy" id="525917"/>
    <lineage>
        <taxon>Bacteria</taxon>
        <taxon>Pseudomonadati</taxon>
        <taxon>Pseudomonadota</taxon>
        <taxon>Gammaproteobacteria</taxon>
        <taxon>Thiotrichales</taxon>
        <taxon>Thiotrichaceae</taxon>
        <taxon>Thiothrix</taxon>
    </lineage>
</organism>
<dbReference type="Proteomes" id="UP000192491">
    <property type="component" value="Unassembled WGS sequence"/>
</dbReference>
<dbReference type="EMBL" id="MTEJ01000429">
    <property type="protein sequence ID" value="OQX03130.1"/>
    <property type="molecule type" value="Genomic_DNA"/>
</dbReference>
<evidence type="ECO:0000313" key="3">
    <source>
        <dbReference type="Proteomes" id="UP000192491"/>
    </source>
</evidence>
<dbReference type="InterPro" id="IPR035897">
    <property type="entry name" value="Toll_tir_struct_dom_sf"/>
</dbReference>
<name>A0A1Y1QDD3_9GAMM</name>
<gene>
    <name evidence="2" type="ORF">BWK73_40510</name>
</gene>
<evidence type="ECO:0000259" key="1">
    <source>
        <dbReference type="Pfam" id="PF13676"/>
    </source>
</evidence>
<comment type="caution">
    <text evidence="2">The sequence shown here is derived from an EMBL/GenBank/DDBJ whole genome shotgun (WGS) entry which is preliminary data.</text>
</comment>
<accession>A0A1Y1QDD3</accession>
<dbReference type="Pfam" id="PF13676">
    <property type="entry name" value="TIR_2"/>
    <property type="match status" value="1"/>
</dbReference>
<evidence type="ECO:0000313" key="2">
    <source>
        <dbReference type="EMBL" id="OQX03130.1"/>
    </source>
</evidence>
<proteinExistence type="predicted"/>
<dbReference type="AlphaFoldDB" id="A0A1Y1QDD3"/>
<protein>
    <recommendedName>
        <fullName evidence="1">TIR domain-containing protein</fullName>
    </recommendedName>
</protein>
<reference evidence="2 3" key="1">
    <citation type="submission" date="2017-01" db="EMBL/GenBank/DDBJ databases">
        <title>Novel large sulfur bacteria in the metagenomes of groundwater-fed chemosynthetic microbial mats in the Lake Huron basin.</title>
        <authorList>
            <person name="Sharrar A.M."/>
            <person name="Flood B.E."/>
            <person name="Bailey J.V."/>
            <person name="Jones D.S."/>
            <person name="Biddanda B."/>
            <person name="Ruberg S.A."/>
            <person name="Marcus D.N."/>
            <person name="Dick G.J."/>
        </authorList>
    </citation>
    <scope>NUCLEOTIDE SEQUENCE [LARGE SCALE GENOMIC DNA]</scope>
    <source>
        <strain evidence="2">A8</strain>
    </source>
</reference>
<dbReference type="InterPro" id="IPR000157">
    <property type="entry name" value="TIR_dom"/>
</dbReference>
<dbReference type="GO" id="GO:0007165">
    <property type="term" value="P:signal transduction"/>
    <property type="evidence" value="ECO:0007669"/>
    <property type="project" value="InterPro"/>
</dbReference>
<dbReference type="Gene3D" id="3.40.50.10140">
    <property type="entry name" value="Toll/interleukin-1 receptor homology (TIR) domain"/>
    <property type="match status" value="1"/>
</dbReference>
<feature type="domain" description="TIR" evidence="1">
    <location>
        <begin position="16"/>
        <end position="127"/>
    </location>
</feature>
<dbReference type="SUPFAM" id="SSF52200">
    <property type="entry name" value="Toll/Interleukin receptor TIR domain"/>
    <property type="match status" value="1"/>
</dbReference>